<sequence>MPIRRRTQPTFTSALVAIFIAGALLPVRAEEAGSSSQTPVLVTFGPRAAQSEGDHDYRQFFRISSPSDAGRLYIRVYDPDVGGAHDEPLSGFNTQTRFSLYGDRSETTIYRDPQGVVQETVMGDPIGSVEFRSDSEADGQWVTLFTVDASDGVERGEKREFVLAVEGMSGNDGNVFDVFVSREENENVAPDGTSLYSYIPTFQSPEDGVFVELRFLIPHNADALDVENFDAARGEIAYAGRFRSLPLGASNKSEWKRDRIMLKADEPGRLGSVTFAGGNESPNDLTVFAGVPKDGANSVAAPVPVELPLRVFPLNRRPLTSFNKRQTACLEMRFGASASIDPDTDAISHFWRFDGMGPWIPGAVLTHVFEKPGDHTGRLEVFDDTGMVASGDAFDFSFYVKPRPVAAFTNPILAAQGAEVRFDATGSSTVDRPAGNHIIEYQWDFGDGDRLIQREGEPDFGKPVHAYKKFGNYTIGLTVVDSADNPCNTGSITGTIEVNAPPVANAGGDRELLTGEIAKFDASASHDPDGSVTYHHWNFGDGTESIRQVTEHAWHRPGAYEVTLSVLDDSAFETARDSETITVTVRDAANMEPQAVAGPDRVAAVGKPFALDAGGSADSDGSVLVYDWDFGDATGANTPKISHTYWEPGAYPVTLKVRDNDKGEAIDTLVVTVAPPDNRAPLIEFPSRFETMAHEPLLFNASEADDRDGSIIAWEWDFGDGTVGLGPVIEHRYDAPGVYEAKLVLTDNGVLNKQSSTIDFKVDVAHRPNERPMADAGQDITTVAGSSIALSAAGSNDPDGSIIAYEWDFGDGNRSTGVDTRHIYQFPGTYRVGLKITDDGRSGDRLEHEDTITITVLPAENLEPVAIAGGDLTVGVQEIVRFDGSASYDPDGNVMRYRWDFGDGGKSPDRRPYHAFHDPGEYEVRLVVTDDGEEPKTSEAAFTVTVREAGAEK</sequence>
<dbReference type="Proteomes" id="UP001196509">
    <property type="component" value="Unassembled WGS sequence"/>
</dbReference>
<dbReference type="AlphaFoldDB" id="A0AAE2ZQ73"/>
<feature type="domain" description="PKD" evidence="6">
    <location>
        <begin position="592"/>
        <end position="673"/>
    </location>
</feature>
<feature type="domain" description="PKD" evidence="6">
    <location>
        <begin position="434"/>
        <end position="483"/>
    </location>
</feature>
<comment type="subcellular location">
    <subcellularLocation>
        <location evidence="1">Membrane</location>
        <topology evidence="1">Multi-pass membrane protein</topology>
    </subcellularLocation>
</comment>
<dbReference type="PANTHER" id="PTHR46730:SF1">
    <property type="entry name" value="PLAT DOMAIN-CONTAINING PROTEIN"/>
    <property type="match status" value="1"/>
</dbReference>
<dbReference type="Gene3D" id="2.60.40.10">
    <property type="entry name" value="Immunoglobulins"/>
    <property type="match status" value="7"/>
</dbReference>
<dbReference type="EMBL" id="JAICBX010000003">
    <property type="protein sequence ID" value="MBW8638860.1"/>
    <property type="molecule type" value="Genomic_DNA"/>
</dbReference>
<evidence type="ECO:0000259" key="6">
    <source>
        <dbReference type="PROSITE" id="PS50093"/>
    </source>
</evidence>
<dbReference type="GO" id="GO:0006816">
    <property type="term" value="P:calcium ion transport"/>
    <property type="evidence" value="ECO:0007669"/>
    <property type="project" value="TreeGrafter"/>
</dbReference>
<feature type="domain" description="PKD" evidence="6">
    <location>
        <begin position="771"/>
        <end position="838"/>
    </location>
</feature>
<name>A0AAE2ZQ73_9HYPH</name>
<gene>
    <name evidence="7" type="ORF">K1W69_16810</name>
</gene>
<feature type="domain" description="PKD" evidence="6">
    <location>
        <begin position="680"/>
        <end position="748"/>
    </location>
</feature>
<dbReference type="InterPro" id="IPR013783">
    <property type="entry name" value="Ig-like_fold"/>
</dbReference>
<reference evidence="7" key="1">
    <citation type="submission" date="2021-08" db="EMBL/GenBank/DDBJ databases">
        <title>Hoeflea bacterium WL0058 sp. nov., isolated from the sediment.</title>
        <authorList>
            <person name="Wang L."/>
            <person name="Zhang D."/>
        </authorList>
    </citation>
    <scope>NUCLEOTIDE SEQUENCE</scope>
    <source>
        <strain evidence="7">WL0058</strain>
    </source>
</reference>
<keyword evidence="2" id="KW-0812">Transmembrane</keyword>
<evidence type="ECO:0000256" key="1">
    <source>
        <dbReference type="ARBA" id="ARBA00004141"/>
    </source>
</evidence>
<dbReference type="PROSITE" id="PS50093">
    <property type="entry name" value="PKD"/>
    <property type="match status" value="6"/>
</dbReference>
<dbReference type="GO" id="GO:0005886">
    <property type="term" value="C:plasma membrane"/>
    <property type="evidence" value="ECO:0007669"/>
    <property type="project" value="TreeGrafter"/>
</dbReference>
<dbReference type="InterPro" id="IPR022409">
    <property type="entry name" value="PKD/Chitinase_dom"/>
</dbReference>
<protein>
    <submittedName>
        <fullName evidence="7">PKD domain-containing protein</fullName>
    </submittedName>
</protein>
<keyword evidence="8" id="KW-1185">Reference proteome</keyword>
<accession>A0AAE2ZQ73</accession>
<evidence type="ECO:0000313" key="8">
    <source>
        <dbReference type="Proteomes" id="UP001196509"/>
    </source>
</evidence>
<dbReference type="InterPro" id="IPR035986">
    <property type="entry name" value="PKD_dom_sf"/>
</dbReference>
<feature type="domain" description="PKD" evidence="6">
    <location>
        <begin position="863"/>
        <end position="951"/>
    </location>
</feature>
<evidence type="ECO:0000256" key="5">
    <source>
        <dbReference type="ARBA" id="ARBA00023136"/>
    </source>
</evidence>
<dbReference type="Pfam" id="PF18911">
    <property type="entry name" value="PKD_4"/>
    <property type="match status" value="7"/>
</dbReference>
<dbReference type="CDD" id="cd00146">
    <property type="entry name" value="PKD"/>
    <property type="match status" value="7"/>
</dbReference>
<keyword evidence="4" id="KW-1133">Transmembrane helix</keyword>
<proteinExistence type="predicted"/>
<evidence type="ECO:0000256" key="4">
    <source>
        <dbReference type="ARBA" id="ARBA00022989"/>
    </source>
</evidence>
<dbReference type="RefSeq" id="WP_220229583.1">
    <property type="nucleotide sequence ID" value="NZ_JAICBX010000003.1"/>
</dbReference>
<feature type="domain" description="PKD" evidence="6">
    <location>
        <begin position="501"/>
        <end position="588"/>
    </location>
</feature>
<dbReference type="PANTHER" id="PTHR46730">
    <property type="entry name" value="POLYCYSTIN-1"/>
    <property type="match status" value="1"/>
</dbReference>
<dbReference type="SUPFAM" id="SSF49299">
    <property type="entry name" value="PKD domain"/>
    <property type="match status" value="6"/>
</dbReference>
<dbReference type="InterPro" id="IPR000601">
    <property type="entry name" value="PKD_dom"/>
</dbReference>
<comment type="caution">
    <text evidence="7">The sequence shown here is derived from an EMBL/GenBank/DDBJ whole genome shotgun (WGS) entry which is preliminary data.</text>
</comment>
<keyword evidence="3" id="KW-0677">Repeat</keyword>
<evidence type="ECO:0000256" key="2">
    <source>
        <dbReference type="ARBA" id="ARBA00022692"/>
    </source>
</evidence>
<dbReference type="GO" id="GO:0005261">
    <property type="term" value="F:monoatomic cation channel activity"/>
    <property type="evidence" value="ECO:0007669"/>
    <property type="project" value="TreeGrafter"/>
</dbReference>
<dbReference type="SMART" id="SM00089">
    <property type="entry name" value="PKD"/>
    <property type="match status" value="7"/>
</dbReference>
<evidence type="ECO:0000313" key="7">
    <source>
        <dbReference type="EMBL" id="MBW8638860.1"/>
    </source>
</evidence>
<organism evidence="7 8">
    <name type="scientific">Flavimaribacter sediminis</name>
    <dbReference type="NCBI Taxonomy" id="2865987"/>
    <lineage>
        <taxon>Bacteria</taxon>
        <taxon>Pseudomonadati</taxon>
        <taxon>Pseudomonadota</taxon>
        <taxon>Alphaproteobacteria</taxon>
        <taxon>Hyphomicrobiales</taxon>
        <taxon>Rhizobiaceae</taxon>
        <taxon>Flavimaribacter</taxon>
    </lineage>
</organism>
<evidence type="ECO:0000256" key="3">
    <source>
        <dbReference type="ARBA" id="ARBA00022737"/>
    </source>
</evidence>
<keyword evidence="5" id="KW-0472">Membrane</keyword>